<proteinExistence type="inferred from homology"/>
<evidence type="ECO:0000256" key="14">
    <source>
        <dbReference type="SAM" id="MobiDB-lite"/>
    </source>
</evidence>
<dbReference type="GeneID" id="40305353"/>
<feature type="compositionally biased region" description="Low complexity" evidence="14">
    <location>
        <begin position="520"/>
        <end position="539"/>
    </location>
</feature>
<evidence type="ECO:0000256" key="9">
    <source>
        <dbReference type="ARBA" id="ARBA00022838"/>
    </source>
</evidence>
<evidence type="ECO:0000256" key="10">
    <source>
        <dbReference type="ARBA" id="ARBA00023212"/>
    </source>
</evidence>
<feature type="compositionally biased region" description="Polar residues" evidence="14">
    <location>
        <begin position="547"/>
        <end position="557"/>
    </location>
</feature>
<dbReference type="InterPro" id="IPR026762">
    <property type="entry name" value="Ska2"/>
</dbReference>
<evidence type="ECO:0000256" key="4">
    <source>
        <dbReference type="ARBA" id="ARBA00022454"/>
    </source>
</evidence>
<evidence type="ECO:0000256" key="6">
    <source>
        <dbReference type="ARBA" id="ARBA00022618"/>
    </source>
</evidence>
<comment type="subcellular location">
    <subcellularLocation>
        <location evidence="2">Chromosome</location>
        <location evidence="2">Centromere</location>
        <location evidence="2">Kinetochore</location>
    </subcellularLocation>
    <subcellularLocation>
        <location evidence="1">Cytoplasm</location>
        <location evidence="1">Cytoskeleton</location>
        <location evidence="1">Spindle</location>
    </subcellularLocation>
</comment>
<evidence type="ECO:0000256" key="13">
    <source>
        <dbReference type="ARBA" id="ARBA00029651"/>
    </source>
</evidence>
<feature type="compositionally biased region" description="Low complexity" evidence="14">
    <location>
        <begin position="264"/>
        <end position="282"/>
    </location>
</feature>
<feature type="region of interest" description="Disordered" evidence="14">
    <location>
        <begin position="259"/>
        <end position="282"/>
    </location>
</feature>
<feature type="region of interest" description="Disordered" evidence="14">
    <location>
        <begin position="464"/>
        <end position="557"/>
    </location>
</feature>
<keyword evidence="11" id="KW-0131">Cell cycle</keyword>
<evidence type="ECO:0000256" key="5">
    <source>
        <dbReference type="ARBA" id="ARBA00022490"/>
    </source>
</evidence>
<evidence type="ECO:0000256" key="1">
    <source>
        <dbReference type="ARBA" id="ARBA00004186"/>
    </source>
</evidence>
<dbReference type="KEGG" id="bbes:BESB_002900"/>
<evidence type="ECO:0000259" key="15">
    <source>
        <dbReference type="Pfam" id="PF16740"/>
    </source>
</evidence>
<dbReference type="Pfam" id="PF11362">
    <property type="entry name" value="DUF3161"/>
    <property type="match status" value="1"/>
</dbReference>
<protein>
    <recommendedName>
        <fullName evidence="13">Protein FAM33A</fullName>
    </recommendedName>
</protein>
<dbReference type="RefSeq" id="XP_029221958.1">
    <property type="nucleotide sequence ID" value="XM_029359045.1"/>
</dbReference>
<comment type="similarity">
    <text evidence="3">Belongs to the SKA2 family.</text>
</comment>
<evidence type="ECO:0000313" key="17">
    <source>
        <dbReference type="Proteomes" id="UP000224006"/>
    </source>
</evidence>
<dbReference type="InterPro" id="IPR042091">
    <property type="entry name" value="Ska2_N"/>
</dbReference>
<feature type="compositionally biased region" description="Low complexity" evidence="14">
    <location>
        <begin position="482"/>
        <end position="499"/>
    </location>
</feature>
<name>A0A2A9MJ60_BESBE</name>
<dbReference type="Proteomes" id="UP000224006">
    <property type="component" value="Chromosome I"/>
</dbReference>
<evidence type="ECO:0000313" key="16">
    <source>
        <dbReference type="EMBL" id="PFH37949.1"/>
    </source>
</evidence>
<dbReference type="Gene3D" id="6.10.250.1380">
    <property type="match status" value="1"/>
</dbReference>
<evidence type="ECO:0000256" key="8">
    <source>
        <dbReference type="ARBA" id="ARBA00022776"/>
    </source>
</evidence>
<keyword evidence="17" id="KW-1185">Reference proteome</keyword>
<reference evidence="16 17" key="1">
    <citation type="submission" date="2017-09" db="EMBL/GenBank/DDBJ databases">
        <title>Genome sequencing of Besnoitia besnoiti strain Bb-Ger1.</title>
        <authorList>
            <person name="Schares G."/>
            <person name="Venepally P."/>
            <person name="Lorenzi H.A."/>
        </authorList>
    </citation>
    <scope>NUCLEOTIDE SEQUENCE [LARGE SCALE GENOMIC DNA]</scope>
    <source>
        <strain evidence="16 17">Bb-Ger1</strain>
    </source>
</reference>
<keyword evidence="8" id="KW-0498">Mitosis</keyword>
<keyword evidence="5" id="KW-0963">Cytoplasm</keyword>
<keyword evidence="4" id="KW-0158">Chromosome</keyword>
<evidence type="ECO:0000256" key="12">
    <source>
        <dbReference type="ARBA" id="ARBA00023328"/>
    </source>
</evidence>
<dbReference type="GO" id="GO:0000278">
    <property type="term" value="P:mitotic cell cycle"/>
    <property type="evidence" value="ECO:0007669"/>
    <property type="project" value="TreeGrafter"/>
</dbReference>
<organism evidence="16 17">
    <name type="scientific">Besnoitia besnoiti</name>
    <name type="common">Apicomplexan protozoan</name>
    <dbReference type="NCBI Taxonomy" id="94643"/>
    <lineage>
        <taxon>Eukaryota</taxon>
        <taxon>Sar</taxon>
        <taxon>Alveolata</taxon>
        <taxon>Apicomplexa</taxon>
        <taxon>Conoidasida</taxon>
        <taxon>Coccidia</taxon>
        <taxon>Eucoccidiorida</taxon>
        <taxon>Eimeriorina</taxon>
        <taxon>Sarcocystidae</taxon>
        <taxon>Besnoitia</taxon>
    </lineage>
</organism>
<dbReference type="GO" id="GO:0007059">
    <property type="term" value="P:chromosome segregation"/>
    <property type="evidence" value="ECO:0007669"/>
    <property type="project" value="InterPro"/>
</dbReference>
<evidence type="ECO:0000256" key="7">
    <source>
        <dbReference type="ARBA" id="ARBA00022701"/>
    </source>
</evidence>
<feature type="domain" description="Ska2 N-terminal" evidence="15">
    <location>
        <begin position="147"/>
        <end position="235"/>
    </location>
</feature>
<gene>
    <name evidence="16" type="ORF">BESB_002900</name>
</gene>
<dbReference type="OrthoDB" id="193920at2759"/>
<evidence type="ECO:0000256" key="2">
    <source>
        <dbReference type="ARBA" id="ARBA00004629"/>
    </source>
</evidence>
<dbReference type="GO" id="GO:0000940">
    <property type="term" value="C:outer kinetochore"/>
    <property type="evidence" value="ECO:0007669"/>
    <property type="project" value="InterPro"/>
</dbReference>
<dbReference type="PANTHER" id="PTHR32017">
    <property type="entry name" value="SPINDLE AND KINETOCHORE-ASSOCIATED PROTEIN 2"/>
    <property type="match status" value="1"/>
</dbReference>
<dbReference type="VEuPathDB" id="ToxoDB:BESB_002900"/>
<dbReference type="PANTHER" id="PTHR32017:SF3">
    <property type="entry name" value="SPINDLE AND KINETOCHORE-ASSOCIATED PROTEIN 2"/>
    <property type="match status" value="1"/>
</dbReference>
<keyword evidence="6" id="KW-0132">Cell division</keyword>
<evidence type="ECO:0000256" key="11">
    <source>
        <dbReference type="ARBA" id="ARBA00023306"/>
    </source>
</evidence>
<keyword evidence="7" id="KW-0493">Microtubule</keyword>
<comment type="caution">
    <text evidence="16">The sequence shown here is derived from an EMBL/GenBank/DDBJ whole genome shotgun (WGS) entry which is preliminary data.</text>
</comment>
<dbReference type="AlphaFoldDB" id="A0A2A9MJ60"/>
<keyword evidence="12" id="KW-0137">Centromere</keyword>
<dbReference type="Pfam" id="PF16740">
    <property type="entry name" value="SKA2"/>
    <property type="match status" value="1"/>
</dbReference>
<keyword evidence="9" id="KW-0995">Kinetochore</keyword>
<accession>A0A2A9MJ60</accession>
<feature type="region of interest" description="Disordered" evidence="14">
    <location>
        <begin position="323"/>
        <end position="364"/>
    </location>
</feature>
<dbReference type="EMBL" id="NWUJ01000001">
    <property type="protein sequence ID" value="PFH37949.1"/>
    <property type="molecule type" value="Genomic_DNA"/>
</dbReference>
<dbReference type="GO" id="GO:0051301">
    <property type="term" value="P:cell division"/>
    <property type="evidence" value="ECO:0007669"/>
    <property type="project" value="UniProtKB-KW"/>
</dbReference>
<evidence type="ECO:0000256" key="3">
    <source>
        <dbReference type="ARBA" id="ARBA00010684"/>
    </source>
</evidence>
<dbReference type="GO" id="GO:0008017">
    <property type="term" value="F:microtubule binding"/>
    <property type="evidence" value="ECO:0007669"/>
    <property type="project" value="InterPro"/>
</dbReference>
<sequence length="557" mass="60015">MGEKMPGGACDYVQIDRPCLRALGRYKCSAGILPWVPAKLVSCKILHTVRLGLEHPQLICSRLSKYHSGQFDLRVGALLRCWHLCLERGAARTVFAAPTASGLTLRLAEHGATTIMVVPGSSVPSKSTRVRQNLLPNGGRHSPTARQVEQRLDQEFAHIYGPERHPRHLLQRLAKVQKNIQLLSEQFQLIFTAKSQLADTLRQQLRSYELLATLQEAAGGEAPAQDVRCEQIYQEGEELLRRWMNTDQRAMQFPEFAADEQGAEGKAATAAAPGPAGTPDAAVDGIWARTQDHVSRRNLSSTPGEVNSAVAGAAEAFPAGLPATVLGRPEPAPEAAAPGSRDSGNSAGEKALSEQQTSGASEETRTEDCVCGFLPLSAPVFEQVPALTRRRARLQDVNALFHCLFHMRYEKGREGASTTVKELNKMNFTVVGQTGEAKLSTLRYLRLIEVNGRTGEIRLLAPPRKTRAAAGGRRGALRGSRHAGTAVRASSPSSSVISRRPPPSRLGAVSRARSGSWQEASGGLAAKRGGALASAGSRAPTARRPDGTQSRTSLLRR</sequence>
<dbReference type="GO" id="GO:0005876">
    <property type="term" value="C:spindle microtubule"/>
    <property type="evidence" value="ECO:0007669"/>
    <property type="project" value="InterPro"/>
</dbReference>
<keyword evidence="10" id="KW-0206">Cytoskeleton</keyword>